<dbReference type="Pfam" id="PF11875">
    <property type="entry name" value="DnaJ-like_C11_C"/>
    <property type="match status" value="1"/>
</dbReference>
<dbReference type="GO" id="GO:0005739">
    <property type="term" value="C:mitochondrion"/>
    <property type="evidence" value="ECO:0007669"/>
    <property type="project" value="GOC"/>
</dbReference>
<dbReference type="PROSITE" id="PS50076">
    <property type="entry name" value="DNAJ_2"/>
    <property type="match status" value="1"/>
</dbReference>
<dbReference type="EMBL" id="OUUW01000001">
    <property type="protein sequence ID" value="SPP74661.1"/>
    <property type="molecule type" value="Genomic_DNA"/>
</dbReference>
<dbReference type="PANTHER" id="PTHR44157">
    <property type="entry name" value="DNAJ HOMOLOG SUBFAMILY C MEMBER 11"/>
    <property type="match status" value="1"/>
</dbReference>
<dbReference type="AlphaFoldDB" id="A0A3B0JPT3"/>
<dbReference type="Gene3D" id="1.10.287.110">
    <property type="entry name" value="DnaJ domain"/>
    <property type="match status" value="1"/>
</dbReference>
<dbReference type="PANTHER" id="PTHR44157:SF1">
    <property type="entry name" value="DNAJ HOMOLOG SUBFAMILY C MEMBER 11"/>
    <property type="match status" value="1"/>
</dbReference>
<evidence type="ECO:0000256" key="1">
    <source>
        <dbReference type="ARBA" id="ARBA00023186"/>
    </source>
</evidence>
<evidence type="ECO:0000313" key="3">
    <source>
        <dbReference type="EMBL" id="SPP74661.1"/>
    </source>
</evidence>
<evidence type="ECO:0000259" key="2">
    <source>
        <dbReference type="PROSITE" id="PS50076"/>
    </source>
</evidence>
<accession>A0A3B0JPT3</accession>
<dbReference type="Proteomes" id="UP000268350">
    <property type="component" value="Unassembled WGS sequence"/>
</dbReference>
<keyword evidence="4" id="KW-1185">Reference proteome</keyword>
<dbReference type="PRINTS" id="PR00625">
    <property type="entry name" value="JDOMAIN"/>
</dbReference>
<name>A0A3B0JPT3_DROGU</name>
<dbReference type="SMART" id="SM00271">
    <property type="entry name" value="DnaJ"/>
    <property type="match status" value="1"/>
</dbReference>
<dbReference type="SUPFAM" id="SSF46565">
    <property type="entry name" value="Chaperone J-domain"/>
    <property type="match status" value="1"/>
</dbReference>
<reference evidence="4" key="1">
    <citation type="submission" date="2018-01" db="EMBL/GenBank/DDBJ databases">
        <authorList>
            <person name="Alioto T."/>
            <person name="Alioto T."/>
        </authorList>
    </citation>
    <scope>NUCLEOTIDE SEQUENCE [LARGE SCALE GENOMIC DNA]</scope>
</reference>
<keyword evidence="1" id="KW-0143">Chaperone</keyword>
<dbReference type="Pfam" id="PF22774">
    <property type="entry name" value="DNAJC11_beta-barrel"/>
    <property type="match status" value="1"/>
</dbReference>
<dbReference type="InterPro" id="IPR001623">
    <property type="entry name" value="DnaJ_domain"/>
</dbReference>
<evidence type="ECO:0000313" key="4">
    <source>
        <dbReference type="Proteomes" id="UP000268350"/>
    </source>
</evidence>
<dbReference type="OMA" id="QLDKHTM"/>
<sequence length="540" mass="60547">MASENESDAELEENYYTFLNLPRDATTEQINTAYRKQSRIYHPDKHYDVESKKQAEIMFNRTKRAYEVLSDPHQRAIYDSVGVKGQKTEGWEITHRTKTPAEIREEYERLAQAADERRLQQRTNPRGNITINVNATEIFSPYDETEMPRVEIGSMSIAQSIEAPLTRRDMIIMSGNLYSSNGNGSGGFVVAGRRLLNKGWLEVCAGAGNGFLVGLKGGRTLSSKLTLNGGTNMSFREHGVIPALFSTLAVQLDKHTVGSLTLNAGPQSSMTTQIDHNKDEYALSSSFVIGSPHIYFGLSYTRKLIENEMKLKLAVKLGTFGFMGEYGLEKKISKYSSVTAAVSIGVPSGVILKFKIIRSNQSYVFPIHLSDEIVPAAVFYASVTPVIAWFLIKKTIMDPMEAERKSVEVERTKRQNEQRLLAKRQEASAAVHLMQSTYHRIMTEELQKTGLVVTRAVYGCTTENSSTQFNPELSLDVTIPIQCLVQNSSLQLYDSSKSDLPGFYDPSIGDNKILRIEYTYQNQFKVVNLKDNEAIRLPLP</sequence>
<dbReference type="InterPro" id="IPR036869">
    <property type="entry name" value="J_dom_sf"/>
</dbReference>
<dbReference type="CDD" id="cd06257">
    <property type="entry name" value="DnaJ"/>
    <property type="match status" value="1"/>
</dbReference>
<protein>
    <submittedName>
        <fullName evidence="3">Blast:DnaJ homolog subfamily C member 11</fullName>
    </submittedName>
</protein>
<organism evidence="3 4">
    <name type="scientific">Drosophila guanche</name>
    <name type="common">Fruit fly</name>
    <dbReference type="NCBI Taxonomy" id="7266"/>
    <lineage>
        <taxon>Eukaryota</taxon>
        <taxon>Metazoa</taxon>
        <taxon>Ecdysozoa</taxon>
        <taxon>Arthropoda</taxon>
        <taxon>Hexapoda</taxon>
        <taxon>Insecta</taxon>
        <taxon>Pterygota</taxon>
        <taxon>Neoptera</taxon>
        <taxon>Endopterygota</taxon>
        <taxon>Diptera</taxon>
        <taxon>Brachycera</taxon>
        <taxon>Muscomorpha</taxon>
        <taxon>Ephydroidea</taxon>
        <taxon>Drosophilidae</taxon>
        <taxon>Drosophila</taxon>
        <taxon>Sophophora</taxon>
    </lineage>
</organism>
<dbReference type="FunFam" id="1.10.287.110:FF:000079">
    <property type="entry name" value="DnaJ subfamily C member"/>
    <property type="match status" value="1"/>
</dbReference>
<dbReference type="InterPro" id="IPR055225">
    <property type="entry name" value="DNAJC11-like_beta-barrel"/>
</dbReference>
<proteinExistence type="predicted"/>
<dbReference type="STRING" id="7266.A0A3B0JPT3"/>
<dbReference type="OrthoDB" id="18010at2759"/>
<dbReference type="InterPro" id="IPR024586">
    <property type="entry name" value="DnaJ-like_C11_C"/>
</dbReference>
<dbReference type="InterPro" id="IPR052243">
    <property type="entry name" value="Mito_inner_membrane_organizer"/>
</dbReference>
<dbReference type="GO" id="GO:0042407">
    <property type="term" value="P:cristae formation"/>
    <property type="evidence" value="ECO:0007669"/>
    <property type="project" value="TreeGrafter"/>
</dbReference>
<gene>
    <name evidence="3" type="ORF">DGUA_6G002325</name>
</gene>
<feature type="domain" description="J" evidence="2">
    <location>
        <begin position="14"/>
        <end position="82"/>
    </location>
</feature>
<dbReference type="Pfam" id="PF00226">
    <property type="entry name" value="DnaJ"/>
    <property type="match status" value="1"/>
</dbReference>